<keyword evidence="2" id="KW-1185">Reference proteome</keyword>
<dbReference type="Proteomes" id="UP000654452">
    <property type="component" value="Unassembled WGS sequence"/>
</dbReference>
<protein>
    <submittedName>
        <fullName evidence="1">Uncharacterized protein</fullName>
    </submittedName>
</protein>
<proteinExistence type="predicted"/>
<comment type="caution">
    <text evidence="1">The sequence shown here is derived from an EMBL/GenBank/DDBJ whole genome shotgun (WGS) entry which is preliminary data.</text>
</comment>
<reference evidence="1 2" key="1">
    <citation type="submission" date="2021-01" db="EMBL/GenBank/DDBJ databases">
        <title>Azospirillum sp. YIM DDC1 draft genome.</title>
        <authorList>
            <person name="Wang Y.-X."/>
        </authorList>
    </citation>
    <scope>NUCLEOTIDE SEQUENCE [LARGE SCALE GENOMIC DNA]</scope>
    <source>
        <strain evidence="1 2">YIM DDC1</strain>
    </source>
</reference>
<evidence type="ECO:0000313" key="2">
    <source>
        <dbReference type="Proteomes" id="UP000654452"/>
    </source>
</evidence>
<name>A0ABS1HS82_9PROT</name>
<accession>A0ABS1HS82</accession>
<sequence>MADHDHVKGFAETQTGALATAIIDEFTMCCRGPDVTPAEYAQRLRQILEARFTEEVGE</sequence>
<gene>
    <name evidence="1" type="ORF">JJL56_02200</name>
</gene>
<evidence type="ECO:0000313" key="1">
    <source>
        <dbReference type="EMBL" id="MBK4717672.1"/>
    </source>
</evidence>
<dbReference type="RefSeq" id="WP_200484031.1">
    <property type="nucleotide sequence ID" value="NZ_JAEPIV010000001.1"/>
</dbReference>
<dbReference type="EMBL" id="JAEPIV010000001">
    <property type="protein sequence ID" value="MBK4717672.1"/>
    <property type="molecule type" value="Genomic_DNA"/>
</dbReference>
<organism evidence="1 2">
    <name type="scientific">Azospirillum aestuarii</name>
    <dbReference type="NCBI Taxonomy" id="2802052"/>
    <lineage>
        <taxon>Bacteria</taxon>
        <taxon>Pseudomonadati</taxon>
        <taxon>Pseudomonadota</taxon>
        <taxon>Alphaproteobacteria</taxon>
        <taxon>Rhodospirillales</taxon>
        <taxon>Azospirillaceae</taxon>
        <taxon>Azospirillum</taxon>
    </lineage>
</organism>